<evidence type="ECO:0000313" key="4">
    <source>
        <dbReference type="Proteomes" id="UP001497482"/>
    </source>
</evidence>
<keyword evidence="4" id="KW-1185">Reference proteome</keyword>
<feature type="chain" id="PRO_5043741029" evidence="2">
    <location>
        <begin position="20"/>
        <end position="184"/>
    </location>
</feature>
<evidence type="ECO:0000256" key="2">
    <source>
        <dbReference type="SAM" id="SignalP"/>
    </source>
</evidence>
<feature type="region of interest" description="Disordered" evidence="1">
    <location>
        <begin position="111"/>
        <end position="133"/>
    </location>
</feature>
<dbReference type="AlphaFoldDB" id="A0AAV2KGS9"/>
<protein>
    <submittedName>
        <fullName evidence="3">Uncharacterized protein</fullName>
    </submittedName>
</protein>
<evidence type="ECO:0000313" key="3">
    <source>
        <dbReference type="EMBL" id="CAL1587149.1"/>
    </source>
</evidence>
<dbReference type="EMBL" id="OZ035839">
    <property type="protein sequence ID" value="CAL1587149.1"/>
    <property type="molecule type" value="Genomic_DNA"/>
</dbReference>
<proteinExistence type="predicted"/>
<feature type="signal peptide" evidence="2">
    <location>
        <begin position="1"/>
        <end position="19"/>
    </location>
</feature>
<reference evidence="3 4" key="1">
    <citation type="submission" date="2024-04" db="EMBL/GenBank/DDBJ databases">
        <authorList>
            <person name="Waldvogel A.-M."/>
            <person name="Schoenle A."/>
        </authorList>
    </citation>
    <scope>NUCLEOTIDE SEQUENCE [LARGE SCALE GENOMIC DNA]</scope>
</reference>
<evidence type="ECO:0000256" key="1">
    <source>
        <dbReference type="SAM" id="MobiDB-lite"/>
    </source>
</evidence>
<gene>
    <name evidence="3" type="ORF">KC01_LOCUS17118</name>
</gene>
<sequence>MMVMVMMVMMMVVMMKVMMMVMMSDDGMMMMMSHGYNIGETHEAHPDPGHVLCKVRGVDPPSRPWEAACRWGARVFQAPSQIEDENGVKKQTDEHLAMTVLRQLGRRSLSGLSVVQEPRGDQAPAEPRQPRHRAGRMDVGDMLTMDSLGTQTLLWTYRHGNQNEVSAMTDTSSRAGASGILQKY</sequence>
<name>A0AAV2KGS9_KNICA</name>
<dbReference type="Proteomes" id="UP001497482">
    <property type="component" value="Chromosome 17"/>
</dbReference>
<keyword evidence="2" id="KW-0732">Signal</keyword>
<accession>A0AAV2KGS9</accession>
<organism evidence="3 4">
    <name type="scientific">Knipowitschia caucasica</name>
    <name type="common">Caucasian dwarf goby</name>
    <name type="synonym">Pomatoschistus caucasicus</name>
    <dbReference type="NCBI Taxonomy" id="637954"/>
    <lineage>
        <taxon>Eukaryota</taxon>
        <taxon>Metazoa</taxon>
        <taxon>Chordata</taxon>
        <taxon>Craniata</taxon>
        <taxon>Vertebrata</taxon>
        <taxon>Euteleostomi</taxon>
        <taxon>Actinopterygii</taxon>
        <taxon>Neopterygii</taxon>
        <taxon>Teleostei</taxon>
        <taxon>Neoteleostei</taxon>
        <taxon>Acanthomorphata</taxon>
        <taxon>Gobiaria</taxon>
        <taxon>Gobiiformes</taxon>
        <taxon>Gobioidei</taxon>
        <taxon>Gobiidae</taxon>
        <taxon>Gobiinae</taxon>
        <taxon>Knipowitschia</taxon>
    </lineage>
</organism>